<organism evidence="3 4">
    <name type="scientific">Pseudomonas veronii</name>
    <dbReference type="NCBI Taxonomy" id="76761"/>
    <lineage>
        <taxon>Bacteria</taxon>
        <taxon>Pseudomonadati</taxon>
        <taxon>Pseudomonadota</taxon>
        <taxon>Gammaproteobacteria</taxon>
        <taxon>Pseudomonadales</taxon>
        <taxon>Pseudomonadaceae</taxon>
        <taxon>Pseudomonas</taxon>
    </lineage>
</organism>
<feature type="compositionally biased region" description="Acidic residues" evidence="1">
    <location>
        <begin position="73"/>
        <end position="85"/>
    </location>
</feature>
<keyword evidence="4" id="KW-1185">Reference proteome</keyword>
<feature type="chain" id="PRO_5045991140" description="Secreted protein" evidence="2">
    <location>
        <begin position="24"/>
        <end position="85"/>
    </location>
</feature>
<dbReference type="Proteomes" id="UP000614123">
    <property type="component" value="Unassembled WGS sequence"/>
</dbReference>
<keyword evidence="2" id="KW-0732">Signal</keyword>
<reference evidence="3 4" key="1">
    <citation type="submission" date="2020-12" db="EMBL/GenBank/DDBJ databases">
        <title>Comparative genomic insights into the epidemiology and virulence of plant pathogenic Pseudomonads from Turkey.</title>
        <authorList>
            <person name="Dillon M."/>
            <person name="Ruiz-Bedoya T."/>
            <person name="Bendalovic-Torma C."/>
            <person name="Guttman K.M."/>
            <person name="Kwak H."/>
            <person name="Middleton M.A."/>
            <person name="Wang P.W."/>
            <person name="Horuz S."/>
            <person name="Aysan Y."/>
            <person name="Guttman D.S."/>
        </authorList>
    </citation>
    <scope>NUCLEOTIDE SEQUENCE [LARGE SCALE GENOMIC DNA]</scope>
    <source>
        <strain evidence="3 4">S4_EA_3a</strain>
    </source>
</reference>
<dbReference type="EMBL" id="JAEILD010000037">
    <property type="protein sequence ID" value="MBI6649101.1"/>
    <property type="molecule type" value="Genomic_DNA"/>
</dbReference>
<evidence type="ECO:0008006" key="5">
    <source>
        <dbReference type="Google" id="ProtNLM"/>
    </source>
</evidence>
<sequence>MRITKRAIPLVLLVSLGISSAGAHGLQLADAGTPQWKDTGPVTKKKQKEVNSGGWQPQSQPAPKEDAENPYNEGEDSETYDDGDS</sequence>
<evidence type="ECO:0000256" key="2">
    <source>
        <dbReference type="SAM" id="SignalP"/>
    </source>
</evidence>
<gene>
    <name evidence="3" type="ORF">YA0849_08780</name>
</gene>
<evidence type="ECO:0000256" key="1">
    <source>
        <dbReference type="SAM" id="MobiDB-lite"/>
    </source>
</evidence>
<accession>A0ABS0VC78</accession>
<comment type="caution">
    <text evidence="3">The sequence shown here is derived from an EMBL/GenBank/DDBJ whole genome shotgun (WGS) entry which is preliminary data.</text>
</comment>
<evidence type="ECO:0000313" key="3">
    <source>
        <dbReference type="EMBL" id="MBI6649101.1"/>
    </source>
</evidence>
<protein>
    <recommendedName>
        <fullName evidence="5">Secreted protein</fullName>
    </recommendedName>
</protein>
<dbReference type="RefSeq" id="WP_169881213.1">
    <property type="nucleotide sequence ID" value="NZ_CP142041.1"/>
</dbReference>
<feature type="region of interest" description="Disordered" evidence="1">
    <location>
        <begin position="27"/>
        <end position="85"/>
    </location>
</feature>
<name>A0ABS0VC78_PSEVE</name>
<feature type="signal peptide" evidence="2">
    <location>
        <begin position="1"/>
        <end position="23"/>
    </location>
</feature>
<evidence type="ECO:0000313" key="4">
    <source>
        <dbReference type="Proteomes" id="UP000614123"/>
    </source>
</evidence>
<proteinExistence type="predicted"/>